<evidence type="ECO:0000259" key="2">
    <source>
        <dbReference type="Pfam" id="PF03703"/>
    </source>
</evidence>
<feature type="transmembrane region" description="Helical" evidence="1">
    <location>
        <begin position="62"/>
        <end position="80"/>
    </location>
</feature>
<dbReference type="PANTHER" id="PTHR34473">
    <property type="entry name" value="UPF0699 TRANSMEMBRANE PROTEIN YDBS"/>
    <property type="match status" value="1"/>
</dbReference>
<dbReference type="InterPro" id="IPR005182">
    <property type="entry name" value="YdbS-like_PH"/>
</dbReference>
<keyword evidence="1" id="KW-0472">Membrane</keyword>
<evidence type="ECO:0000256" key="1">
    <source>
        <dbReference type="SAM" id="Phobius"/>
    </source>
</evidence>
<proteinExistence type="predicted"/>
<comment type="caution">
    <text evidence="3">The sequence shown here is derived from an EMBL/GenBank/DDBJ whole genome shotgun (WGS) entry which is preliminary data.</text>
</comment>
<protein>
    <submittedName>
        <fullName evidence="3">PH domain-containing protein</fullName>
    </submittedName>
</protein>
<name>A0ABW3BMB5_9ACTN</name>
<accession>A0ABW3BMB5</accession>
<feature type="domain" description="YdbS-like PH" evidence="2">
    <location>
        <begin position="86"/>
        <end position="163"/>
    </location>
</feature>
<dbReference type="PANTHER" id="PTHR34473:SF3">
    <property type="entry name" value="TRANSMEMBRANE PROTEIN-RELATED"/>
    <property type="match status" value="1"/>
</dbReference>
<evidence type="ECO:0000313" key="4">
    <source>
        <dbReference type="Proteomes" id="UP001596956"/>
    </source>
</evidence>
<evidence type="ECO:0000313" key="3">
    <source>
        <dbReference type="EMBL" id="MFD0804200.1"/>
    </source>
</evidence>
<organism evidence="3 4">
    <name type="scientific">Streptomonospora algeriensis</name>
    <dbReference type="NCBI Taxonomy" id="995084"/>
    <lineage>
        <taxon>Bacteria</taxon>
        <taxon>Bacillati</taxon>
        <taxon>Actinomycetota</taxon>
        <taxon>Actinomycetes</taxon>
        <taxon>Streptosporangiales</taxon>
        <taxon>Nocardiopsidaceae</taxon>
        <taxon>Streptomonospora</taxon>
    </lineage>
</organism>
<keyword evidence="1" id="KW-0812">Transmembrane</keyword>
<dbReference type="EMBL" id="JBHTHR010001444">
    <property type="protein sequence ID" value="MFD0804200.1"/>
    <property type="molecule type" value="Genomic_DNA"/>
</dbReference>
<dbReference type="Pfam" id="PF03703">
    <property type="entry name" value="bPH_2"/>
    <property type="match status" value="1"/>
</dbReference>
<keyword evidence="4" id="KW-1185">Reference proteome</keyword>
<keyword evidence="1" id="KW-1133">Transmembrane helix</keyword>
<reference evidence="4" key="1">
    <citation type="journal article" date="2019" name="Int. J. Syst. Evol. Microbiol.">
        <title>The Global Catalogue of Microorganisms (GCM) 10K type strain sequencing project: providing services to taxonomists for standard genome sequencing and annotation.</title>
        <authorList>
            <consortium name="The Broad Institute Genomics Platform"/>
            <consortium name="The Broad Institute Genome Sequencing Center for Infectious Disease"/>
            <person name="Wu L."/>
            <person name="Ma J."/>
        </authorList>
    </citation>
    <scope>NUCLEOTIDE SEQUENCE [LARGE SCALE GENOMIC DNA]</scope>
    <source>
        <strain evidence="4">CCUG 63369</strain>
    </source>
</reference>
<feature type="transmembrane region" description="Helical" evidence="1">
    <location>
        <begin position="24"/>
        <end position="50"/>
    </location>
</feature>
<sequence>MGAVATTTRLRPPAHRVSPKAIRLWILQAAIGSVVTLALLSAAVWGLLLASWDWVPDWLLRNAWWLVALYAVYALARTVIVPQWRYRVHRWEITADVVYTRSGWFSRQWQLVPVSRIQTVDHRQGWMERMFGVATLEVQTASHAGSSTIEGLAAADAQRISEELAERAAELRDDAT</sequence>
<dbReference type="Proteomes" id="UP001596956">
    <property type="component" value="Unassembled WGS sequence"/>
</dbReference>
<gene>
    <name evidence="3" type="ORF">ACFQZU_23185</name>
</gene>